<dbReference type="Proteomes" id="UP000186601">
    <property type="component" value="Unassembled WGS sequence"/>
</dbReference>
<keyword evidence="2" id="KW-1185">Reference proteome</keyword>
<name>A0A2R6RVN6_9APHY</name>
<sequence length="101" mass="11573">MRDIAGNVVFMIYDGDVEPEGDLVLSFGRCIDDYFAAHGMLDEDIRAIYLAYRMAVDYPQFRTQLMDTGMAESIASFIFDYCSLPPRYVTYRSGYTPRTPL</sequence>
<evidence type="ECO:0000313" key="1">
    <source>
        <dbReference type="EMBL" id="PSS34092.1"/>
    </source>
</evidence>
<organism evidence="1 2">
    <name type="scientific">Hermanssonia centrifuga</name>
    <dbReference type="NCBI Taxonomy" id="98765"/>
    <lineage>
        <taxon>Eukaryota</taxon>
        <taxon>Fungi</taxon>
        <taxon>Dikarya</taxon>
        <taxon>Basidiomycota</taxon>
        <taxon>Agaricomycotina</taxon>
        <taxon>Agaricomycetes</taxon>
        <taxon>Polyporales</taxon>
        <taxon>Meruliaceae</taxon>
        <taxon>Hermanssonia</taxon>
    </lineage>
</organism>
<comment type="caution">
    <text evidence="1">The sequence shown here is derived from an EMBL/GenBank/DDBJ whole genome shotgun (WGS) entry which is preliminary data.</text>
</comment>
<gene>
    <name evidence="1" type="ORF">PHLCEN_2v1886</name>
</gene>
<protein>
    <submittedName>
        <fullName evidence="1">Uncharacterized protein</fullName>
    </submittedName>
</protein>
<proteinExistence type="predicted"/>
<accession>A0A2R6RVN6</accession>
<evidence type="ECO:0000313" key="2">
    <source>
        <dbReference type="Proteomes" id="UP000186601"/>
    </source>
</evidence>
<dbReference type="AlphaFoldDB" id="A0A2R6RVN6"/>
<dbReference type="EMBL" id="MLYV02000158">
    <property type="protein sequence ID" value="PSS34092.1"/>
    <property type="molecule type" value="Genomic_DNA"/>
</dbReference>
<reference evidence="1 2" key="1">
    <citation type="submission" date="2018-02" db="EMBL/GenBank/DDBJ databases">
        <title>Genome sequence of the basidiomycete white-rot fungus Phlebia centrifuga.</title>
        <authorList>
            <person name="Granchi Z."/>
            <person name="Peng M."/>
            <person name="de Vries R.P."/>
            <person name="Hilden K."/>
            <person name="Makela M.R."/>
            <person name="Grigoriev I."/>
            <person name="Riley R."/>
        </authorList>
    </citation>
    <scope>NUCLEOTIDE SEQUENCE [LARGE SCALE GENOMIC DNA]</scope>
    <source>
        <strain evidence="1 2">FBCC195</strain>
    </source>
</reference>